<proteinExistence type="predicted"/>
<dbReference type="AlphaFoldDB" id="A0A3S5CCM6"/>
<name>A0A3S5CCM6_9PLAT</name>
<keyword evidence="2" id="KW-1185">Reference proteome</keyword>
<dbReference type="Proteomes" id="UP000784294">
    <property type="component" value="Unassembled WGS sequence"/>
</dbReference>
<accession>A0A3S5CCM6</accession>
<evidence type="ECO:0000313" key="2">
    <source>
        <dbReference type="Proteomes" id="UP000784294"/>
    </source>
</evidence>
<organism evidence="1 2">
    <name type="scientific">Protopolystoma xenopodis</name>
    <dbReference type="NCBI Taxonomy" id="117903"/>
    <lineage>
        <taxon>Eukaryota</taxon>
        <taxon>Metazoa</taxon>
        <taxon>Spiralia</taxon>
        <taxon>Lophotrochozoa</taxon>
        <taxon>Platyhelminthes</taxon>
        <taxon>Monogenea</taxon>
        <taxon>Polyopisthocotylea</taxon>
        <taxon>Polystomatidea</taxon>
        <taxon>Polystomatidae</taxon>
        <taxon>Protopolystoma</taxon>
    </lineage>
</organism>
<evidence type="ECO:0000313" key="1">
    <source>
        <dbReference type="EMBL" id="VEL10005.1"/>
    </source>
</evidence>
<gene>
    <name evidence="1" type="ORF">PXEA_LOCUS3445</name>
</gene>
<dbReference type="EMBL" id="CAAALY010007793">
    <property type="protein sequence ID" value="VEL10005.1"/>
    <property type="molecule type" value="Genomic_DNA"/>
</dbReference>
<protein>
    <submittedName>
        <fullName evidence="1">Uncharacterized protein</fullName>
    </submittedName>
</protein>
<sequence length="85" mass="9496">MCFCDSAFSTYFEDHASRQRRRAMLLDVQIGQMMIDLSSSSKLVPICAHSPPPELRGPSTKRLYLLVCRQACSDLVNVQANGGLY</sequence>
<reference evidence="1" key="1">
    <citation type="submission" date="2018-11" db="EMBL/GenBank/DDBJ databases">
        <authorList>
            <consortium name="Pathogen Informatics"/>
        </authorList>
    </citation>
    <scope>NUCLEOTIDE SEQUENCE</scope>
</reference>
<comment type="caution">
    <text evidence="1">The sequence shown here is derived from an EMBL/GenBank/DDBJ whole genome shotgun (WGS) entry which is preliminary data.</text>
</comment>